<dbReference type="PANTHER" id="PTHR22851:SF0">
    <property type="entry name" value="DDB1- AND CUL4-ASSOCIATED FACTOR 13"/>
    <property type="match status" value="1"/>
</dbReference>
<dbReference type="InterPro" id="IPR001680">
    <property type="entry name" value="WD40_rpt"/>
</dbReference>
<comment type="caution">
    <text evidence="4">The sequence shown here is derived from an EMBL/GenBank/DDBJ whole genome shotgun (WGS) entry which is preliminary data.</text>
</comment>
<dbReference type="PANTHER" id="PTHR22851">
    <property type="entry name" value="U3 SMALL NUCLEOLAR RNA U3 SNORNA ASSOCIATED PROTEIN"/>
    <property type="match status" value="1"/>
</dbReference>
<evidence type="ECO:0000313" key="5">
    <source>
        <dbReference type="Proteomes" id="UP000236291"/>
    </source>
</evidence>
<proteinExistence type="predicted"/>
<feature type="repeat" description="WD" evidence="3">
    <location>
        <begin position="91"/>
        <end position="133"/>
    </location>
</feature>
<dbReference type="STRING" id="57577.A0A2K3ND80"/>
<keyword evidence="2" id="KW-0677">Repeat</keyword>
<feature type="non-terminal residue" evidence="4">
    <location>
        <position position="1"/>
    </location>
</feature>
<dbReference type="InterPro" id="IPR019775">
    <property type="entry name" value="WD40_repeat_CS"/>
</dbReference>
<dbReference type="PROSITE" id="PS00678">
    <property type="entry name" value="WD_REPEATS_1"/>
    <property type="match status" value="2"/>
</dbReference>
<evidence type="ECO:0000313" key="4">
    <source>
        <dbReference type="EMBL" id="PNY00983.1"/>
    </source>
</evidence>
<feature type="repeat" description="WD" evidence="3">
    <location>
        <begin position="134"/>
        <end position="167"/>
    </location>
</feature>
<protein>
    <submittedName>
        <fullName evidence="4">Ddb1-and cul4-associated factor-like protein</fullName>
    </submittedName>
</protein>
<dbReference type="EMBL" id="ASHM01019565">
    <property type="protein sequence ID" value="PNY00983.1"/>
    <property type="molecule type" value="Genomic_DNA"/>
</dbReference>
<dbReference type="PROSITE" id="PS50294">
    <property type="entry name" value="WD_REPEATS_REGION"/>
    <property type="match status" value="2"/>
</dbReference>
<dbReference type="InterPro" id="IPR036322">
    <property type="entry name" value="WD40_repeat_dom_sf"/>
</dbReference>
<dbReference type="GO" id="GO:0000462">
    <property type="term" value="P:maturation of SSU-rRNA from tricistronic rRNA transcript (SSU-rRNA, 5.8S rRNA, LSU-rRNA)"/>
    <property type="evidence" value="ECO:0007669"/>
    <property type="project" value="TreeGrafter"/>
</dbReference>
<name>A0A2K3ND80_TRIPR</name>
<dbReference type="ExpressionAtlas" id="A0A2K3ND80">
    <property type="expression patterns" value="baseline"/>
</dbReference>
<dbReference type="SUPFAM" id="SSF50978">
    <property type="entry name" value="WD40 repeat-like"/>
    <property type="match status" value="1"/>
</dbReference>
<keyword evidence="1 3" id="KW-0853">WD repeat</keyword>
<dbReference type="AlphaFoldDB" id="A0A2K3ND80"/>
<dbReference type="Proteomes" id="UP000236291">
    <property type="component" value="Unassembled WGS sequence"/>
</dbReference>
<dbReference type="Pfam" id="PF00400">
    <property type="entry name" value="WD40"/>
    <property type="match status" value="2"/>
</dbReference>
<dbReference type="GO" id="GO:0032040">
    <property type="term" value="C:small-subunit processome"/>
    <property type="evidence" value="ECO:0007669"/>
    <property type="project" value="TreeGrafter"/>
</dbReference>
<dbReference type="InterPro" id="IPR015943">
    <property type="entry name" value="WD40/YVTN_repeat-like_dom_sf"/>
</dbReference>
<organism evidence="4 5">
    <name type="scientific">Trifolium pratense</name>
    <name type="common">Red clover</name>
    <dbReference type="NCBI Taxonomy" id="57577"/>
    <lineage>
        <taxon>Eukaryota</taxon>
        <taxon>Viridiplantae</taxon>
        <taxon>Streptophyta</taxon>
        <taxon>Embryophyta</taxon>
        <taxon>Tracheophyta</taxon>
        <taxon>Spermatophyta</taxon>
        <taxon>Magnoliopsida</taxon>
        <taxon>eudicotyledons</taxon>
        <taxon>Gunneridae</taxon>
        <taxon>Pentapetalae</taxon>
        <taxon>rosids</taxon>
        <taxon>fabids</taxon>
        <taxon>Fabales</taxon>
        <taxon>Fabaceae</taxon>
        <taxon>Papilionoideae</taxon>
        <taxon>50 kb inversion clade</taxon>
        <taxon>NPAAA clade</taxon>
        <taxon>Hologalegina</taxon>
        <taxon>IRL clade</taxon>
        <taxon>Trifolieae</taxon>
        <taxon>Trifolium</taxon>
    </lineage>
</organism>
<dbReference type="PROSITE" id="PS50082">
    <property type="entry name" value="WD_REPEATS_2"/>
    <property type="match status" value="2"/>
</dbReference>
<reference evidence="4 5" key="1">
    <citation type="journal article" date="2014" name="Am. J. Bot.">
        <title>Genome assembly and annotation for red clover (Trifolium pratense; Fabaceae).</title>
        <authorList>
            <person name="Istvanek J."/>
            <person name="Jaros M."/>
            <person name="Krenek A."/>
            <person name="Repkova J."/>
        </authorList>
    </citation>
    <scope>NUCLEOTIDE SEQUENCE [LARGE SCALE GENOMIC DNA]</scope>
    <source>
        <strain evidence="5">cv. Tatra</strain>
        <tissue evidence="4">Young leaves</tissue>
    </source>
</reference>
<evidence type="ECO:0000256" key="1">
    <source>
        <dbReference type="ARBA" id="ARBA00022574"/>
    </source>
</evidence>
<gene>
    <name evidence="4" type="ORF">L195_g024270</name>
</gene>
<evidence type="ECO:0000256" key="2">
    <source>
        <dbReference type="ARBA" id="ARBA00022737"/>
    </source>
</evidence>
<dbReference type="FunFam" id="2.130.10.10:FF:001036">
    <property type="entry name" value="DDB1-and CUL4-associated factor 13"/>
    <property type="match status" value="1"/>
</dbReference>
<evidence type="ECO:0000256" key="3">
    <source>
        <dbReference type="PROSITE-ProRule" id="PRU00221"/>
    </source>
</evidence>
<sequence length="221" mass="24725">KTLTAAVPLPLYQKQVRLNSTLPENLSVKVAAAAKSRHPDEFTRERSQDLQRVFHNYDPKLRPQEKAVEYTRALNAVKLDKIFARPFVAAMDGHIDAISCMAKNPSQLKEIFSGSMDGDIRLWDIAARRTICQFPGHRGAVRGLTVSTDGRILVSCGTDSTVRLWNVPVSSFVDPYSSIKQTEPTSVYVWKNAFCAADHQWDGEHFATGGAQVDIWNHNRS</sequence>
<dbReference type="InterPro" id="IPR051733">
    <property type="entry name" value="WD_repeat_DCAF13/WDSOF1"/>
</dbReference>
<accession>A0A2K3ND80</accession>
<dbReference type="Gene3D" id="2.130.10.10">
    <property type="entry name" value="YVTN repeat-like/Quinoprotein amine dehydrogenase"/>
    <property type="match status" value="1"/>
</dbReference>
<reference evidence="4 5" key="2">
    <citation type="journal article" date="2017" name="Front. Plant Sci.">
        <title>Gene Classification and Mining of Molecular Markers Useful in Red Clover (Trifolium pratense) Breeding.</title>
        <authorList>
            <person name="Istvanek J."/>
            <person name="Dluhosova J."/>
            <person name="Dluhos P."/>
            <person name="Patkova L."/>
            <person name="Nedelnik J."/>
            <person name="Repkova J."/>
        </authorList>
    </citation>
    <scope>NUCLEOTIDE SEQUENCE [LARGE SCALE GENOMIC DNA]</scope>
    <source>
        <strain evidence="5">cv. Tatra</strain>
        <tissue evidence="4">Young leaves</tissue>
    </source>
</reference>
<dbReference type="SMART" id="SM00320">
    <property type="entry name" value="WD40"/>
    <property type="match status" value="2"/>
</dbReference>